<dbReference type="Proteomes" id="UP001281410">
    <property type="component" value="Unassembled WGS sequence"/>
</dbReference>
<dbReference type="SMART" id="SM00320">
    <property type="entry name" value="WD40"/>
    <property type="match status" value="15"/>
</dbReference>
<name>A0AAE0ADD8_9ROSI</name>
<dbReference type="PROSITE" id="PS50897">
    <property type="entry name" value="CTLH"/>
    <property type="match status" value="1"/>
</dbReference>
<dbReference type="Gene3D" id="2.130.10.10">
    <property type="entry name" value="YVTN repeat-like/Quinoprotein amine dehydrogenase"/>
    <property type="match status" value="6"/>
</dbReference>
<dbReference type="Pfam" id="PF21889">
    <property type="entry name" value="TPR1-like_2nd"/>
    <property type="match status" value="1"/>
</dbReference>
<dbReference type="Pfam" id="PF00400">
    <property type="entry name" value="WD40"/>
    <property type="match status" value="5"/>
</dbReference>
<sequence length="1405" mass="156121">MSSHSRELVFLILQYLNEEGLKQSARMLEHESGYYFHMNFFEEMVLAGNWEEAEKYLSGFTKVEDNRHSTKIYFDMRKQNFLEALDSNDNEKALNILSKDLSVFATGITGELFNEMTQLLTLVDIRQHESLADYGDTNSARRNTMIELKRVIEANPIFHGKLNFPTMNGNRLRRLINQSLNWQHLCCTYPHPIPYTNTLFEDHVCHPPVYHSLAQSTNSNAVSSQASPDPTFAASTSYPVLDEATSAAFSYPGLNRPDSLPKTVSRILNEESSSPVSMDFHPVMHTLLLVGTNTGDIRLWDVFSGLKFLSRNFKVWDMGRCSILSKRALVKDPLVSVKRVIWSPDGCLFGVAYSKHIAQLYSYHGGSDVRPHLEIDAHLGAVNDLAFSYPHEQLLVLTCGDDMTIKVVWDSVTGVRMYTFEGHNGPVYSLCPQSKWQNHFFFSTSVEGKIKAWIYDDNGERLDYSAPGCGRTRMAYTTDCQRLFSCGTSRKGETFLVEWDEGSIKNVYQGLRNNSQGVVQFGITKNQFLAAGDDHAIKFWDMDKVELLTTTDADGDLPENPHFCFNKMGTLLAVIANGNKIKILATDIDLQLMTLPGSYYTDAARVLSNNFRMLALNPSTSAVADAAVAEGDVALVEEKPDISGEADDEFRSSVGNPVIIRPRILPLPLPSYVNVKKISRLVYYTAGNAILALGSNGVHLRWKWPKGDDLNQCGQATAKVTPHLWQPKNSLQLLINDVSDNNPEASVSCFALSKNNSYLVSASGGMITLFNLITYKAMTNFLPPAPMATCVAFYPRNNNIIAIGMDDSTILIYNVPLAQVIANLKGHCKKVTDLAFSSALNKLISSGADAQISLWNLERWEKQKCKFLQMPDGKIPAVWSDTYIQFHQDETRFLAIHETLLAIHEAKELKCLLQWTPVVPVKISQATFSCDSQMVYAGFVDGTIFVFDASKLELKCTVGCSIDAYPNAIASHPQKPTQFAVGQTDGTVIVFEPEDPEGEWFVLPQDNISPLQPPSLPESSLVLQTDDVSVLQPPNLPESSEQPPSLPESSMLTKPILELIYYNSGDGILVLRSNGVHLRWKFPTDDDLNQSGQATTMVTPQLWQPKNSLQLLINDISDNGPEASVSCFSLSNNDSYLISVSGKMITLFNLITYKAVTNFLPPAPSATCIPFYPEDNNIIAVGMDDSTILIYNVPLAEVIAKLKGHTEGVTSLAFSTALNILVSSGADTQISVWKVDKWEKQKCKFLKMPDEKMQVVLSATYIQFHQDQTRFLVAHETQLAIFEARELKCLLRWTPVGSVSISQATFSCDSQMVYAGFMDGTIFVFDASKLELKCTVGCVIEAYLNAIASHPQKPTQFAVGLTDSTVIVIEPEEPEGEWFVLPPDDISPLQPTSLPESSELTKPNA</sequence>
<comment type="caution">
    <text evidence="6">The sequence shown here is derived from an EMBL/GenBank/DDBJ whole genome shotgun (WGS) entry which is preliminary data.</text>
</comment>
<keyword evidence="1 3" id="KW-0853">WD repeat</keyword>
<dbReference type="PROSITE" id="PS50294">
    <property type="entry name" value="WD_REPEATS_REGION"/>
    <property type="match status" value="2"/>
</dbReference>
<dbReference type="SMART" id="SM00668">
    <property type="entry name" value="CTLH"/>
    <property type="match status" value="1"/>
</dbReference>
<dbReference type="InterPro" id="IPR006594">
    <property type="entry name" value="LisH"/>
</dbReference>
<dbReference type="InterPro" id="IPR027728">
    <property type="entry name" value="Topless_fam"/>
</dbReference>
<feature type="compositionally biased region" description="Low complexity" evidence="4">
    <location>
        <begin position="1037"/>
        <end position="1049"/>
    </location>
</feature>
<proteinExistence type="predicted"/>
<reference evidence="6" key="1">
    <citation type="journal article" date="2023" name="Plant J.">
        <title>Genome sequences and population genomics provide insights into the demographic history, inbreeding, and mutation load of two 'living fossil' tree species of Dipteronia.</title>
        <authorList>
            <person name="Feng Y."/>
            <person name="Comes H.P."/>
            <person name="Chen J."/>
            <person name="Zhu S."/>
            <person name="Lu R."/>
            <person name="Zhang X."/>
            <person name="Li P."/>
            <person name="Qiu J."/>
            <person name="Olsen K.M."/>
            <person name="Qiu Y."/>
        </authorList>
    </citation>
    <scope>NUCLEOTIDE SEQUENCE</scope>
    <source>
        <strain evidence="6">NBL</strain>
    </source>
</reference>
<gene>
    <name evidence="6" type="ORF">Dsin_016445</name>
</gene>
<dbReference type="Pfam" id="PF17814">
    <property type="entry name" value="LisH_TPL"/>
    <property type="match status" value="1"/>
</dbReference>
<dbReference type="SUPFAM" id="SSF50998">
    <property type="entry name" value="Quinoprotein alcohol dehydrogenase-like"/>
    <property type="match status" value="1"/>
</dbReference>
<evidence type="ECO:0000313" key="7">
    <source>
        <dbReference type="Proteomes" id="UP001281410"/>
    </source>
</evidence>
<feature type="repeat" description="WD" evidence="3">
    <location>
        <begin position="1202"/>
        <end position="1236"/>
    </location>
</feature>
<evidence type="ECO:0000256" key="3">
    <source>
        <dbReference type="PROSITE-ProRule" id="PRU00221"/>
    </source>
</evidence>
<protein>
    <recommendedName>
        <fullName evidence="5">CTLH domain-containing protein</fullName>
    </recommendedName>
</protein>
<feature type="region of interest" description="Disordered" evidence="4">
    <location>
        <begin position="1030"/>
        <end position="1049"/>
    </location>
</feature>
<dbReference type="SUPFAM" id="SSF50978">
    <property type="entry name" value="WD40 repeat-like"/>
    <property type="match status" value="1"/>
</dbReference>
<dbReference type="PROSITE" id="PS50896">
    <property type="entry name" value="LISH"/>
    <property type="match status" value="1"/>
</dbReference>
<dbReference type="EMBL" id="JANJYJ010000005">
    <property type="protein sequence ID" value="KAK3211739.1"/>
    <property type="molecule type" value="Genomic_DNA"/>
</dbReference>
<dbReference type="InterPro" id="IPR036322">
    <property type="entry name" value="WD40_repeat_dom_sf"/>
</dbReference>
<evidence type="ECO:0000256" key="2">
    <source>
        <dbReference type="ARBA" id="ARBA00022737"/>
    </source>
</evidence>
<dbReference type="InterPro" id="IPR015943">
    <property type="entry name" value="WD40/YVTN_repeat-like_dom_sf"/>
</dbReference>
<dbReference type="PANTHER" id="PTHR44083:SF30">
    <property type="entry name" value="TOPLESS-LIKE PROTEIN"/>
    <property type="match status" value="1"/>
</dbReference>
<keyword evidence="2" id="KW-0677">Repeat</keyword>
<dbReference type="InterPro" id="IPR054532">
    <property type="entry name" value="TPL_SMU1_LisH-like"/>
</dbReference>
<evidence type="ECO:0000256" key="4">
    <source>
        <dbReference type="SAM" id="MobiDB-lite"/>
    </source>
</evidence>
<feature type="region of interest" description="Disordered" evidence="4">
    <location>
        <begin position="1382"/>
        <end position="1405"/>
    </location>
</feature>
<dbReference type="SMART" id="SM00667">
    <property type="entry name" value="LisH"/>
    <property type="match status" value="1"/>
</dbReference>
<dbReference type="InterPro" id="IPR006595">
    <property type="entry name" value="CTLH_C"/>
</dbReference>
<feature type="compositionally biased region" description="Polar residues" evidence="4">
    <location>
        <begin position="1389"/>
        <end position="1405"/>
    </location>
</feature>
<accession>A0AAE0ADD8</accession>
<dbReference type="InterPro" id="IPR001680">
    <property type="entry name" value="WD40_rpt"/>
</dbReference>
<dbReference type="SUPFAM" id="SSF50969">
    <property type="entry name" value="YVTN repeat-like/Quinoprotein amine dehydrogenase"/>
    <property type="match status" value="1"/>
</dbReference>
<organism evidence="6 7">
    <name type="scientific">Dipteronia sinensis</name>
    <dbReference type="NCBI Taxonomy" id="43782"/>
    <lineage>
        <taxon>Eukaryota</taxon>
        <taxon>Viridiplantae</taxon>
        <taxon>Streptophyta</taxon>
        <taxon>Embryophyta</taxon>
        <taxon>Tracheophyta</taxon>
        <taxon>Spermatophyta</taxon>
        <taxon>Magnoliopsida</taxon>
        <taxon>eudicotyledons</taxon>
        <taxon>Gunneridae</taxon>
        <taxon>Pentapetalae</taxon>
        <taxon>rosids</taxon>
        <taxon>malvids</taxon>
        <taxon>Sapindales</taxon>
        <taxon>Sapindaceae</taxon>
        <taxon>Hippocastanoideae</taxon>
        <taxon>Acereae</taxon>
        <taxon>Dipteronia</taxon>
    </lineage>
</organism>
<dbReference type="InterPro" id="IPR019775">
    <property type="entry name" value="WD40_repeat_CS"/>
</dbReference>
<keyword evidence="7" id="KW-1185">Reference proteome</keyword>
<evidence type="ECO:0000259" key="5">
    <source>
        <dbReference type="PROSITE" id="PS50897"/>
    </source>
</evidence>
<dbReference type="InterPro" id="IPR011044">
    <property type="entry name" value="Quino_amine_DH_bsu"/>
</dbReference>
<feature type="domain" description="CTLH" evidence="5">
    <location>
        <begin position="34"/>
        <end position="92"/>
    </location>
</feature>
<dbReference type="InterPro" id="IPR054080">
    <property type="entry name" value="TPR1-like_2nd"/>
</dbReference>
<feature type="repeat" description="WD" evidence="3">
    <location>
        <begin position="824"/>
        <end position="858"/>
    </location>
</feature>
<dbReference type="Pfam" id="PF21359">
    <property type="entry name" value="zf_topless"/>
    <property type="match status" value="1"/>
</dbReference>
<dbReference type="PANTHER" id="PTHR44083">
    <property type="entry name" value="TOPLESS-RELATED PROTEIN 1-RELATED"/>
    <property type="match status" value="1"/>
</dbReference>
<evidence type="ECO:0000313" key="6">
    <source>
        <dbReference type="EMBL" id="KAK3211739.1"/>
    </source>
</evidence>
<dbReference type="PROSITE" id="PS50082">
    <property type="entry name" value="WD_REPEATS_2"/>
    <property type="match status" value="2"/>
</dbReference>
<evidence type="ECO:0000256" key="1">
    <source>
        <dbReference type="ARBA" id="ARBA00022574"/>
    </source>
</evidence>
<dbReference type="PROSITE" id="PS00678">
    <property type="entry name" value="WD_REPEATS_1"/>
    <property type="match status" value="1"/>
</dbReference>
<dbReference type="InterPro" id="IPR011047">
    <property type="entry name" value="Quinoprotein_ADH-like_sf"/>
</dbReference>
<dbReference type="InterPro" id="IPR048419">
    <property type="entry name" value="Topless_Znf"/>
</dbReference>
<dbReference type="GO" id="GO:0006355">
    <property type="term" value="P:regulation of DNA-templated transcription"/>
    <property type="evidence" value="ECO:0007669"/>
    <property type="project" value="InterPro"/>
</dbReference>